<comment type="caution">
    <text evidence="2">The sequence shown here is derived from an EMBL/GenBank/DDBJ whole genome shotgun (WGS) entry which is preliminary data.</text>
</comment>
<dbReference type="GO" id="GO:0003677">
    <property type="term" value="F:DNA binding"/>
    <property type="evidence" value="ECO:0007669"/>
    <property type="project" value="InterPro"/>
</dbReference>
<evidence type="ECO:0008006" key="3">
    <source>
        <dbReference type="Google" id="ProtNLM"/>
    </source>
</evidence>
<dbReference type="Gene3D" id="2.120.10.90">
    <property type="entry name" value="DNA gyrase/topoisomerase IV, subunit A, C-terminal"/>
    <property type="match status" value="1"/>
</dbReference>
<gene>
    <name evidence="2" type="ORF">DSL92_08610</name>
</gene>
<protein>
    <recommendedName>
        <fullName evidence="3">DNA gyrase subunit A</fullName>
    </recommendedName>
</protein>
<dbReference type="GO" id="GO:0003916">
    <property type="term" value="F:DNA topoisomerase activity"/>
    <property type="evidence" value="ECO:0007669"/>
    <property type="project" value="InterPro"/>
</dbReference>
<dbReference type="EMBL" id="RXHI01000028">
    <property type="protein sequence ID" value="RUA21969.1"/>
    <property type="molecule type" value="Genomic_DNA"/>
</dbReference>
<organism evidence="2">
    <name type="scientific">Billgrantia gudaonensis</name>
    <dbReference type="NCBI Taxonomy" id="376427"/>
    <lineage>
        <taxon>Bacteria</taxon>
        <taxon>Pseudomonadati</taxon>
        <taxon>Pseudomonadota</taxon>
        <taxon>Gammaproteobacteria</taxon>
        <taxon>Oceanospirillales</taxon>
        <taxon>Halomonadaceae</taxon>
        <taxon>Billgrantia</taxon>
    </lineage>
</organism>
<evidence type="ECO:0000313" key="2">
    <source>
        <dbReference type="EMBL" id="RUA21969.1"/>
    </source>
</evidence>
<dbReference type="GO" id="GO:0005524">
    <property type="term" value="F:ATP binding"/>
    <property type="evidence" value="ECO:0007669"/>
    <property type="project" value="InterPro"/>
</dbReference>
<proteinExistence type="predicted"/>
<feature type="compositionally biased region" description="Acidic residues" evidence="1">
    <location>
        <begin position="34"/>
        <end position="49"/>
    </location>
</feature>
<dbReference type="InterPro" id="IPR006691">
    <property type="entry name" value="GyrA/parC_rep"/>
</dbReference>
<name>A0A432JI18_9GAMM</name>
<accession>A0A432JI18</accession>
<reference evidence="2" key="1">
    <citation type="submission" date="2018-12" db="EMBL/GenBank/DDBJ databases">
        <authorList>
            <person name="Jadhav K."/>
            <person name="Kushwaha B."/>
            <person name="Jadhav I."/>
        </authorList>
    </citation>
    <scope>NUCLEOTIDE SEQUENCE [LARGE SCALE GENOMIC DNA]</scope>
    <source>
        <strain evidence="2">SBS 10</strain>
    </source>
</reference>
<dbReference type="SUPFAM" id="SSF101904">
    <property type="entry name" value="GyrA/ParC C-terminal domain-like"/>
    <property type="match status" value="1"/>
</dbReference>
<dbReference type="AlphaFoldDB" id="A0A432JI18"/>
<evidence type="ECO:0000256" key="1">
    <source>
        <dbReference type="SAM" id="MobiDB-lite"/>
    </source>
</evidence>
<dbReference type="GO" id="GO:0006265">
    <property type="term" value="P:DNA topological change"/>
    <property type="evidence" value="ECO:0007669"/>
    <property type="project" value="InterPro"/>
</dbReference>
<dbReference type="InterPro" id="IPR035516">
    <property type="entry name" value="Gyrase/topoIV_suA_C"/>
</dbReference>
<feature type="region of interest" description="Disordered" evidence="1">
    <location>
        <begin position="28"/>
        <end position="49"/>
    </location>
</feature>
<sequence>MSRVSITSRNTRGVMLIRLSNDEKLVKTVRIDEPESQDDDSGDDAQSDE</sequence>
<dbReference type="Pfam" id="PF03989">
    <property type="entry name" value="DNA_gyraseA_C"/>
    <property type="match status" value="1"/>
</dbReference>